<comment type="caution">
    <text evidence="8">The sequence shown here is derived from an EMBL/GenBank/DDBJ whole genome shotgun (WGS) entry which is preliminary data.</text>
</comment>
<evidence type="ECO:0000256" key="7">
    <source>
        <dbReference type="RuleBase" id="RU362048"/>
    </source>
</evidence>
<name>R9PR62_AGAAL</name>
<keyword evidence="4 7" id="KW-0812">Transmembrane</keyword>
<dbReference type="AlphaFoldDB" id="R9PR62"/>
<comment type="subcellular location">
    <subcellularLocation>
        <location evidence="1 7">Cell membrane</location>
        <topology evidence="1 7">Multi-pass membrane protein</topology>
    </subcellularLocation>
</comment>
<feature type="transmembrane region" description="Helical" evidence="7">
    <location>
        <begin position="101"/>
        <end position="119"/>
    </location>
</feature>
<keyword evidence="6 7" id="KW-0472">Membrane</keyword>
<evidence type="ECO:0000256" key="5">
    <source>
        <dbReference type="ARBA" id="ARBA00022989"/>
    </source>
</evidence>
<dbReference type="STRING" id="1331007.AALB_0696"/>
<gene>
    <name evidence="8" type="ORF">AALB_0696</name>
</gene>
<reference evidence="8" key="1">
    <citation type="journal article" date="2013" name="Genome Announc.">
        <title>Draft Genome Sequence of Agarivorans albus Strain MKT 106T, an Agarolytic Marine Bacterium.</title>
        <authorList>
            <person name="Yasuike M."/>
            <person name="Nakamura Y."/>
            <person name="Kai W."/>
            <person name="Fujiwara A."/>
            <person name="Fukui Y."/>
            <person name="Satomi M."/>
            <person name="Sano M."/>
        </authorList>
    </citation>
    <scope>NUCLEOTIDE SEQUENCE [LARGE SCALE GENOMIC DNA]</scope>
</reference>
<evidence type="ECO:0000313" key="9">
    <source>
        <dbReference type="Proteomes" id="UP000014461"/>
    </source>
</evidence>
<dbReference type="PANTHER" id="PTHR33508">
    <property type="entry name" value="UPF0056 MEMBRANE PROTEIN YHCE"/>
    <property type="match status" value="1"/>
</dbReference>
<evidence type="ECO:0000313" key="8">
    <source>
        <dbReference type="EMBL" id="GAD00616.1"/>
    </source>
</evidence>
<protein>
    <recommendedName>
        <fullName evidence="7">UPF0056 membrane protein</fullName>
    </recommendedName>
</protein>
<evidence type="ECO:0000256" key="1">
    <source>
        <dbReference type="ARBA" id="ARBA00004651"/>
    </source>
</evidence>
<dbReference type="NCBIfam" id="TIGR00427">
    <property type="entry name" value="NAAT family transporter"/>
    <property type="match status" value="1"/>
</dbReference>
<dbReference type="InterPro" id="IPR002771">
    <property type="entry name" value="Multi_antbiot-R_MarC"/>
</dbReference>
<evidence type="ECO:0000256" key="2">
    <source>
        <dbReference type="ARBA" id="ARBA00009784"/>
    </source>
</evidence>
<feature type="transmembrane region" description="Helical" evidence="7">
    <location>
        <begin position="201"/>
        <end position="225"/>
    </location>
</feature>
<proteinExistence type="inferred from homology"/>
<dbReference type="PANTHER" id="PTHR33508:SF1">
    <property type="entry name" value="UPF0056 MEMBRANE PROTEIN YHCE"/>
    <property type="match status" value="1"/>
</dbReference>
<dbReference type="GO" id="GO:0005886">
    <property type="term" value="C:plasma membrane"/>
    <property type="evidence" value="ECO:0007669"/>
    <property type="project" value="UniProtKB-SubCell"/>
</dbReference>
<feature type="transmembrane region" description="Helical" evidence="7">
    <location>
        <begin position="126"/>
        <end position="150"/>
    </location>
</feature>
<evidence type="ECO:0000256" key="4">
    <source>
        <dbReference type="ARBA" id="ARBA00022692"/>
    </source>
</evidence>
<keyword evidence="5 7" id="KW-1133">Transmembrane helix</keyword>
<sequence>MELGLLFKRSLAREVGHVKGAVKASCKPTALAKKHFSLATKAAMLGEHKDENNRVDITMHELATLAITVFMGFFAMMNPIANTAVFVGLTGGQGTAERKRTAFRSLATAFCIVAAFCLLGKGIFELFGITLPALRLAGGILVFLVGYHMLQGASSKLHSHTPSNDSDDEEKDIAVSPLALPILAGPGTIATAMNYSASGGVINIIVTVIAFALLCLITFICFLYGPKLVDKVGKDGINITTRLMGLILTVIGMQMLIQGVHDAYMLFSK</sequence>
<dbReference type="Pfam" id="PF01914">
    <property type="entry name" value="MarC"/>
    <property type="match status" value="1"/>
</dbReference>
<evidence type="ECO:0000256" key="3">
    <source>
        <dbReference type="ARBA" id="ARBA00022475"/>
    </source>
</evidence>
<accession>R9PR62</accession>
<evidence type="ECO:0000256" key="6">
    <source>
        <dbReference type="ARBA" id="ARBA00023136"/>
    </source>
</evidence>
<organism evidence="8 9">
    <name type="scientific">Agarivorans albus MKT 106</name>
    <dbReference type="NCBI Taxonomy" id="1331007"/>
    <lineage>
        <taxon>Bacteria</taxon>
        <taxon>Pseudomonadati</taxon>
        <taxon>Pseudomonadota</taxon>
        <taxon>Gammaproteobacteria</taxon>
        <taxon>Alteromonadales</taxon>
        <taxon>Alteromonadaceae</taxon>
        <taxon>Agarivorans</taxon>
    </lineage>
</organism>
<dbReference type="Proteomes" id="UP000014461">
    <property type="component" value="Unassembled WGS sequence"/>
</dbReference>
<comment type="caution">
    <text evidence="7">Lacks conserved residue(s) required for the propagation of feature annotation.</text>
</comment>
<feature type="transmembrane region" description="Helical" evidence="7">
    <location>
        <begin position="62"/>
        <end position="81"/>
    </location>
</feature>
<dbReference type="EMBL" id="BARX01000003">
    <property type="protein sequence ID" value="GAD00616.1"/>
    <property type="molecule type" value="Genomic_DNA"/>
</dbReference>
<keyword evidence="3" id="KW-1003">Cell membrane</keyword>
<feature type="transmembrane region" description="Helical" evidence="7">
    <location>
        <begin position="246"/>
        <end position="267"/>
    </location>
</feature>
<comment type="similarity">
    <text evidence="2 7">Belongs to the UPF0056 (MarC) family.</text>
</comment>
<keyword evidence="9" id="KW-1185">Reference proteome</keyword>